<proteinExistence type="predicted"/>
<evidence type="ECO:0000313" key="3">
    <source>
        <dbReference type="Proteomes" id="UP000055136"/>
    </source>
</evidence>
<accession>A0A0S2TAN0</accession>
<dbReference type="AlphaFoldDB" id="A0A0S2TAN0"/>
<protein>
    <submittedName>
        <fullName evidence="2">Uncharacterized protein</fullName>
    </submittedName>
</protein>
<dbReference type="EMBL" id="CP013099">
    <property type="protein sequence ID" value="ALP52206.1"/>
    <property type="molecule type" value="Genomic_DNA"/>
</dbReference>
<keyword evidence="1" id="KW-1133">Transmembrane helix</keyword>
<reference evidence="2" key="1">
    <citation type="submission" date="2015-10" db="EMBL/GenBank/DDBJ databases">
        <title>Description of Candidatus Tenderia electrophaga gen. nov, sp. nov., an Uncultivated Electroautotroph from a Biocathode Enrichment.</title>
        <authorList>
            <person name="Eddie B.J."/>
            <person name="Malanoski A.P."/>
            <person name="Wang Z."/>
            <person name="Hall R.J."/>
            <person name="Oh S.D."/>
            <person name="Heiner C."/>
            <person name="Lin B."/>
            <person name="Strycharz-Glaven S.M."/>
        </authorList>
    </citation>
    <scope>NUCLEOTIDE SEQUENCE [LARGE SCALE GENOMIC DNA]</scope>
    <source>
        <strain evidence="2">NRL1</strain>
    </source>
</reference>
<feature type="transmembrane region" description="Helical" evidence="1">
    <location>
        <begin position="12"/>
        <end position="34"/>
    </location>
</feature>
<keyword evidence="1" id="KW-0812">Transmembrane</keyword>
<keyword evidence="3" id="KW-1185">Reference proteome</keyword>
<evidence type="ECO:0000256" key="1">
    <source>
        <dbReference type="SAM" id="Phobius"/>
    </source>
</evidence>
<feature type="transmembrane region" description="Helical" evidence="1">
    <location>
        <begin position="181"/>
        <end position="205"/>
    </location>
</feature>
<evidence type="ECO:0000313" key="2">
    <source>
        <dbReference type="EMBL" id="ALP52206.1"/>
    </source>
</evidence>
<dbReference type="Proteomes" id="UP000055136">
    <property type="component" value="Chromosome"/>
</dbReference>
<name>A0A0S2TAN0_9GAMM</name>
<dbReference type="STRING" id="1748243.Tel_03055"/>
<keyword evidence="1" id="KW-0472">Membrane</keyword>
<gene>
    <name evidence="2" type="ORF">Tel_03055</name>
</gene>
<sequence>MAGLSLPLRRALAWAYLVLALAAPLMVVLLPGAAPLSVNEKLLTVANGRFVDHQAALGQGADNYSVDVLNDLAGVSASAAADYPDGSNALLARFDSPSAAAAALNTLKQMIPHRQEVHDLWAIHFTADSGEYVMLAAVDAVLAMVITEREAMARSRLAALPALNYHPHPGLGAVLRQQSPWIGFAALAFYAMAQWLLLRFLFAWAGMPRLPSKA</sequence>
<dbReference type="KEGG" id="tee:Tel_03055"/>
<organism evidence="2 3">
    <name type="scientific">Candidatus Tenderia electrophaga</name>
    <dbReference type="NCBI Taxonomy" id="1748243"/>
    <lineage>
        <taxon>Bacteria</taxon>
        <taxon>Pseudomonadati</taxon>
        <taxon>Pseudomonadota</taxon>
        <taxon>Gammaproteobacteria</taxon>
        <taxon>Candidatus Tenderiales</taxon>
        <taxon>Candidatus Tenderiaceae</taxon>
        <taxon>Candidatus Tenderia</taxon>
    </lineage>
</organism>